<comment type="caution">
    <text evidence="2">The sequence shown here is derived from an EMBL/GenBank/DDBJ whole genome shotgun (WGS) entry which is preliminary data.</text>
</comment>
<evidence type="ECO:0000256" key="1">
    <source>
        <dbReference type="SAM" id="Coils"/>
    </source>
</evidence>
<keyword evidence="1" id="KW-0175">Coiled coil</keyword>
<keyword evidence="3" id="KW-1185">Reference proteome</keyword>
<dbReference type="EMBL" id="JADMCD010000009">
    <property type="protein sequence ID" value="MBF8642280.1"/>
    <property type="molecule type" value="Genomic_DNA"/>
</dbReference>
<dbReference type="InterPro" id="IPR008713">
    <property type="entry name" value="Phage_lambda_NinG"/>
</dbReference>
<evidence type="ECO:0000313" key="2">
    <source>
        <dbReference type="EMBL" id="MBF8642280.1"/>
    </source>
</evidence>
<reference evidence="2 3" key="1">
    <citation type="submission" date="2020-10" db="EMBL/GenBank/DDBJ databases">
        <title>Genome sequences of Pseudomonas isolates.</title>
        <authorList>
            <person name="Wessels L."/>
            <person name="Reich F."/>
            <person name="Hammerl J."/>
        </authorList>
    </citation>
    <scope>NUCLEOTIDE SEQUENCE [LARGE SCALE GENOMIC DNA]</scope>
    <source>
        <strain evidence="2 3">20-MO00624-0</strain>
    </source>
</reference>
<organism evidence="2 3">
    <name type="scientific">Pseudomonas luteola</name>
    <dbReference type="NCBI Taxonomy" id="47886"/>
    <lineage>
        <taxon>Bacteria</taxon>
        <taxon>Pseudomonadati</taxon>
        <taxon>Pseudomonadota</taxon>
        <taxon>Gammaproteobacteria</taxon>
        <taxon>Pseudomonadales</taxon>
        <taxon>Pseudomonadaceae</taxon>
        <taxon>Pseudomonas</taxon>
    </lineage>
</organism>
<name>A0ABS0FPM4_PSELU</name>
<dbReference type="Pfam" id="PF05766">
    <property type="entry name" value="NinG"/>
    <property type="match status" value="1"/>
</dbReference>
<dbReference type="Proteomes" id="UP000626180">
    <property type="component" value="Unassembled WGS sequence"/>
</dbReference>
<proteinExistence type="predicted"/>
<evidence type="ECO:0000313" key="3">
    <source>
        <dbReference type="Proteomes" id="UP000626180"/>
    </source>
</evidence>
<gene>
    <name evidence="2" type="ORF">IRZ65_16490</name>
</gene>
<dbReference type="RefSeq" id="WP_083603149.1">
    <property type="nucleotide sequence ID" value="NZ_FQYS01000009.1"/>
</dbReference>
<sequence>MEVLQAKEGEELIQAKASGIQASPRKLKKKKCKNPTCRAEFIPARPLQAACSVPCALQMAAARSAKVERENVRKEQAEAKEARKKLKSRSEYMKETQQVFNEWIRMRDADQPCISCGRFHEGQWHAGHYRTVASSPELRFEPINCWKQCAPCNNHKSGDIVNYRINLVRRIGADKVDWLEGPHEPKRYTIDDLQAIKAHYRALTRELKRAAV</sequence>
<accession>A0ABS0FPM4</accession>
<protein>
    <submittedName>
        <fullName evidence="2">Recombination protein NinG</fullName>
    </submittedName>
</protein>
<feature type="coiled-coil region" evidence="1">
    <location>
        <begin position="62"/>
        <end position="89"/>
    </location>
</feature>